<proteinExistence type="predicted"/>
<protein>
    <submittedName>
        <fullName evidence="4">GNAT family N-acetyltransferase</fullName>
    </submittedName>
</protein>
<dbReference type="PANTHER" id="PTHR37323">
    <property type="entry name" value="GCN5-RELATED N-ACETYLTRANSFERASE"/>
    <property type="match status" value="1"/>
</dbReference>
<sequence>VPPLLKGYLRLGAWVCGPPALDADFGVADLFVLLDIAKVDPRYIKFFLGEQG</sequence>
<evidence type="ECO:0000313" key="5">
    <source>
        <dbReference type="Proteomes" id="UP001597045"/>
    </source>
</evidence>
<reference evidence="5" key="1">
    <citation type="journal article" date="2019" name="Int. J. Syst. Evol. Microbiol.">
        <title>The Global Catalogue of Microorganisms (GCM) 10K type strain sequencing project: providing services to taxonomists for standard genome sequencing and annotation.</title>
        <authorList>
            <consortium name="The Broad Institute Genomics Platform"/>
            <consortium name="The Broad Institute Genome Sequencing Center for Infectious Disease"/>
            <person name="Wu L."/>
            <person name="Ma J."/>
        </authorList>
    </citation>
    <scope>NUCLEOTIDE SEQUENCE [LARGE SCALE GENOMIC DNA]</scope>
    <source>
        <strain evidence="5">JCM 31486</strain>
    </source>
</reference>
<evidence type="ECO:0000256" key="1">
    <source>
        <dbReference type="ARBA" id="ARBA00022679"/>
    </source>
</evidence>
<evidence type="ECO:0000256" key="3">
    <source>
        <dbReference type="ARBA" id="ARBA00023315"/>
    </source>
</evidence>
<dbReference type="PANTHER" id="PTHR37323:SF1">
    <property type="entry name" value="L-ORNITHINE N(ALPHA)-ACYLTRANSFERASE"/>
    <property type="match status" value="1"/>
</dbReference>
<organism evidence="4 5">
    <name type="scientific">Kibdelosporangium lantanae</name>
    <dbReference type="NCBI Taxonomy" id="1497396"/>
    <lineage>
        <taxon>Bacteria</taxon>
        <taxon>Bacillati</taxon>
        <taxon>Actinomycetota</taxon>
        <taxon>Actinomycetes</taxon>
        <taxon>Pseudonocardiales</taxon>
        <taxon>Pseudonocardiaceae</taxon>
        <taxon>Kibdelosporangium</taxon>
    </lineage>
</organism>
<comment type="caution">
    <text evidence="4">The sequence shown here is derived from an EMBL/GenBank/DDBJ whole genome shotgun (WGS) entry which is preliminary data.</text>
</comment>
<evidence type="ECO:0000256" key="2">
    <source>
        <dbReference type="ARBA" id="ARBA00023098"/>
    </source>
</evidence>
<keyword evidence="5" id="KW-1185">Reference proteome</keyword>
<feature type="non-terminal residue" evidence="4">
    <location>
        <position position="1"/>
    </location>
</feature>
<keyword evidence="3" id="KW-0012">Acyltransferase</keyword>
<evidence type="ECO:0000313" key="4">
    <source>
        <dbReference type="EMBL" id="MFD1048440.1"/>
    </source>
</evidence>
<name>A0ABW3MFL2_9PSEU</name>
<gene>
    <name evidence="4" type="ORF">ACFQ1S_24360</name>
</gene>
<accession>A0ABW3MFL2</accession>
<dbReference type="InterPro" id="IPR052351">
    <property type="entry name" value="Ornithine_N-alpha-AT"/>
</dbReference>
<dbReference type="Proteomes" id="UP001597045">
    <property type="component" value="Unassembled WGS sequence"/>
</dbReference>
<keyword evidence="1" id="KW-0808">Transferase</keyword>
<dbReference type="EMBL" id="JBHTIS010001595">
    <property type="protein sequence ID" value="MFD1048440.1"/>
    <property type="molecule type" value="Genomic_DNA"/>
</dbReference>
<keyword evidence="2" id="KW-0443">Lipid metabolism</keyword>